<name>A0AAV9H6W8_9PEZI</name>
<keyword evidence="3" id="KW-1185">Reference proteome</keyword>
<protein>
    <submittedName>
        <fullName evidence="2">Uncharacterized protein</fullName>
    </submittedName>
</protein>
<feature type="compositionally biased region" description="Low complexity" evidence="1">
    <location>
        <begin position="75"/>
        <end position="89"/>
    </location>
</feature>
<reference evidence="2" key="2">
    <citation type="submission" date="2023-05" db="EMBL/GenBank/DDBJ databases">
        <authorList>
            <consortium name="Lawrence Berkeley National Laboratory"/>
            <person name="Steindorff A."/>
            <person name="Hensen N."/>
            <person name="Bonometti L."/>
            <person name="Westerberg I."/>
            <person name="Brannstrom I.O."/>
            <person name="Guillou S."/>
            <person name="Cros-Aarteil S."/>
            <person name="Calhoun S."/>
            <person name="Haridas S."/>
            <person name="Kuo A."/>
            <person name="Mondo S."/>
            <person name="Pangilinan J."/>
            <person name="Riley R."/>
            <person name="Labutti K."/>
            <person name="Andreopoulos B."/>
            <person name="Lipzen A."/>
            <person name="Chen C."/>
            <person name="Yanf M."/>
            <person name="Daum C."/>
            <person name="Ng V."/>
            <person name="Clum A."/>
            <person name="Ohm R."/>
            <person name="Martin F."/>
            <person name="Silar P."/>
            <person name="Natvig D."/>
            <person name="Lalanne C."/>
            <person name="Gautier V."/>
            <person name="Ament-Velasquez S.L."/>
            <person name="Kruys A."/>
            <person name="Hutchinson M.I."/>
            <person name="Powell A.J."/>
            <person name="Barry K."/>
            <person name="Miller A.N."/>
            <person name="Grigoriev I.V."/>
            <person name="Debuchy R."/>
            <person name="Gladieux P."/>
            <person name="Thoren M.H."/>
            <person name="Johannesson H."/>
        </authorList>
    </citation>
    <scope>NUCLEOTIDE SEQUENCE</scope>
    <source>
        <strain evidence="2">PSN243</strain>
    </source>
</reference>
<feature type="region of interest" description="Disordered" evidence="1">
    <location>
        <begin position="75"/>
        <end position="98"/>
    </location>
</feature>
<dbReference type="EMBL" id="MU865913">
    <property type="protein sequence ID" value="KAK4456280.1"/>
    <property type="molecule type" value="Genomic_DNA"/>
</dbReference>
<comment type="caution">
    <text evidence="2">The sequence shown here is derived from an EMBL/GenBank/DDBJ whole genome shotgun (WGS) entry which is preliminary data.</text>
</comment>
<organism evidence="2 3">
    <name type="scientific">Podospora aff. communis PSN243</name>
    <dbReference type="NCBI Taxonomy" id="3040156"/>
    <lineage>
        <taxon>Eukaryota</taxon>
        <taxon>Fungi</taxon>
        <taxon>Dikarya</taxon>
        <taxon>Ascomycota</taxon>
        <taxon>Pezizomycotina</taxon>
        <taxon>Sordariomycetes</taxon>
        <taxon>Sordariomycetidae</taxon>
        <taxon>Sordariales</taxon>
        <taxon>Podosporaceae</taxon>
        <taxon>Podospora</taxon>
    </lineage>
</organism>
<evidence type="ECO:0000313" key="2">
    <source>
        <dbReference type="EMBL" id="KAK4456280.1"/>
    </source>
</evidence>
<gene>
    <name evidence="2" type="ORF">QBC34DRAFT_14283</name>
</gene>
<dbReference type="AlphaFoldDB" id="A0AAV9H6W8"/>
<accession>A0AAV9H6W8</accession>
<proteinExistence type="predicted"/>
<evidence type="ECO:0000256" key="1">
    <source>
        <dbReference type="SAM" id="MobiDB-lite"/>
    </source>
</evidence>
<evidence type="ECO:0000313" key="3">
    <source>
        <dbReference type="Proteomes" id="UP001321760"/>
    </source>
</evidence>
<reference evidence="2" key="1">
    <citation type="journal article" date="2023" name="Mol. Phylogenet. Evol.">
        <title>Genome-scale phylogeny and comparative genomics of the fungal order Sordariales.</title>
        <authorList>
            <person name="Hensen N."/>
            <person name="Bonometti L."/>
            <person name="Westerberg I."/>
            <person name="Brannstrom I.O."/>
            <person name="Guillou S."/>
            <person name="Cros-Aarteil S."/>
            <person name="Calhoun S."/>
            <person name="Haridas S."/>
            <person name="Kuo A."/>
            <person name="Mondo S."/>
            <person name="Pangilinan J."/>
            <person name="Riley R."/>
            <person name="LaButti K."/>
            <person name="Andreopoulos B."/>
            <person name="Lipzen A."/>
            <person name="Chen C."/>
            <person name="Yan M."/>
            <person name="Daum C."/>
            <person name="Ng V."/>
            <person name="Clum A."/>
            <person name="Steindorff A."/>
            <person name="Ohm R.A."/>
            <person name="Martin F."/>
            <person name="Silar P."/>
            <person name="Natvig D.O."/>
            <person name="Lalanne C."/>
            <person name="Gautier V."/>
            <person name="Ament-Velasquez S.L."/>
            <person name="Kruys A."/>
            <person name="Hutchinson M.I."/>
            <person name="Powell A.J."/>
            <person name="Barry K."/>
            <person name="Miller A.N."/>
            <person name="Grigoriev I.V."/>
            <person name="Debuchy R."/>
            <person name="Gladieux P."/>
            <person name="Hiltunen Thoren M."/>
            <person name="Johannesson H."/>
        </authorList>
    </citation>
    <scope>NUCLEOTIDE SEQUENCE</scope>
    <source>
        <strain evidence="2">PSN243</strain>
    </source>
</reference>
<sequence length="182" mass="20095">MASFFDNLYKLFSPLSRSPSPVSTPYPSSFLLAHDDEDMAPHNIGKSLPPSTMDESAVIDAALAGESAVDYFSSAPRSSSMSSTISSQSDIAGSLNTTRARPKLRRDAMTTHFPKPTEEINVAEMLARKPPKHTLSHWFKNGKDVKLPVHTPAQQAKDFEDTKNELLRAKEELLKLPINKRA</sequence>
<dbReference type="Proteomes" id="UP001321760">
    <property type="component" value="Unassembled WGS sequence"/>
</dbReference>